<reference evidence="1" key="1">
    <citation type="submission" date="2020-09" db="EMBL/GenBank/DDBJ databases">
        <title>Rhizobia associated with sainfoin plants.</title>
        <authorList>
            <person name="Asharfi S."/>
            <person name="Kuzmanovic N."/>
            <person name="Bunk B."/>
            <person name="Sproeer C."/>
            <person name="Becker M."/>
            <person name="Thuenen T."/>
        </authorList>
    </citation>
    <scope>NUCLEOTIDE SEQUENCE</scope>
    <source>
        <strain evidence="1">OM4</strain>
    </source>
</reference>
<sequence length="69" mass="7674">MVLICANDPPAEAGFLFFAFSKVYACVADIKCRRDSTPLCPAGHLPLKGGDWLLHRFANRLPLQEERGE</sequence>
<protein>
    <recommendedName>
        <fullName evidence="3">Lytic murein transglycosylase</fullName>
    </recommendedName>
</protein>
<evidence type="ECO:0008006" key="3">
    <source>
        <dbReference type="Google" id="ProtNLM"/>
    </source>
</evidence>
<dbReference type="Proteomes" id="UP001058098">
    <property type="component" value="Chromosome"/>
</dbReference>
<name>A0ABY5R4M2_9HYPH</name>
<proteinExistence type="predicted"/>
<dbReference type="RefSeq" id="WP_258123309.1">
    <property type="nucleotide sequence ID" value="NZ_CP062229.1"/>
</dbReference>
<dbReference type="EMBL" id="CP062229">
    <property type="protein sequence ID" value="UVC18420.1"/>
    <property type="molecule type" value="Genomic_DNA"/>
</dbReference>
<evidence type="ECO:0000313" key="2">
    <source>
        <dbReference type="Proteomes" id="UP001058098"/>
    </source>
</evidence>
<gene>
    <name evidence="1" type="ORF">IHQ72_15900</name>
</gene>
<evidence type="ECO:0000313" key="1">
    <source>
        <dbReference type="EMBL" id="UVC18420.1"/>
    </source>
</evidence>
<organism evidence="1 2">
    <name type="scientific">Mesorhizobium onobrychidis</name>
    <dbReference type="NCBI Taxonomy" id="2775404"/>
    <lineage>
        <taxon>Bacteria</taxon>
        <taxon>Pseudomonadati</taxon>
        <taxon>Pseudomonadota</taxon>
        <taxon>Alphaproteobacteria</taxon>
        <taxon>Hyphomicrobiales</taxon>
        <taxon>Phyllobacteriaceae</taxon>
        <taxon>Mesorhizobium</taxon>
    </lineage>
</organism>
<keyword evidence="2" id="KW-1185">Reference proteome</keyword>
<accession>A0ABY5R4M2</accession>